<evidence type="ECO:0000313" key="2">
    <source>
        <dbReference type="Proteomes" id="UP000318053"/>
    </source>
</evidence>
<keyword evidence="2" id="KW-1185">Reference proteome</keyword>
<dbReference type="Proteomes" id="UP000318053">
    <property type="component" value="Unassembled WGS sequence"/>
</dbReference>
<organism evidence="1 2">
    <name type="scientific">Allorhodopirellula solitaria</name>
    <dbReference type="NCBI Taxonomy" id="2527987"/>
    <lineage>
        <taxon>Bacteria</taxon>
        <taxon>Pseudomonadati</taxon>
        <taxon>Planctomycetota</taxon>
        <taxon>Planctomycetia</taxon>
        <taxon>Pirellulales</taxon>
        <taxon>Pirellulaceae</taxon>
        <taxon>Allorhodopirellula</taxon>
    </lineage>
</organism>
<name>A0A5C5XP61_9BACT</name>
<gene>
    <name evidence="1" type="ORF">CA85_38430</name>
</gene>
<protein>
    <submittedName>
        <fullName evidence="1">Uncharacterized protein</fullName>
    </submittedName>
</protein>
<sequence length="203" mass="22630">MSTAGAVAAGLSCAAAGAADGRVRRRHRRDSREHGKTTCPFHTTLDFSRPCQGRGITSPKTWVHPTESCAEHSGRIFEAWLSYPMIVQKCVPDEQTLARDRQHHWRTAFAGKRWRPRYPLPSQHLCRARLRFSRQCQSNIDNHIPQINPSIREPCLENLGRTLPSDEPKLGRGGSISVDVVHSEGLLIIVAENEASFTACVVT</sequence>
<evidence type="ECO:0000313" key="1">
    <source>
        <dbReference type="EMBL" id="TWT64710.1"/>
    </source>
</evidence>
<dbReference type="AlphaFoldDB" id="A0A5C5XP61"/>
<comment type="caution">
    <text evidence="1">The sequence shown here is derived from an EMBL/GenBank/DDBJ whole genome shotgun (WGS) entry which is preliminary data.</text>
</comment>
<dbReference type="EMBL" id="SJPK01000010">
    <property type="protein sequence ID" value="TWT64710.1"/>
    <property type="molecule type" value="Genomic_DNA"/>
</dbReference>
<proteinExistence type="predicted"/>
<reference evidence="1 2" key="1">
    <citation type="submission" date="2019-02" db="EMBL/GenBank/DDBJ databases">
        <title>Deep-cultivation of Planctomycetes and their phenomic and genomic characterization uncovers novel biology.</title>
        <authorList>
            <person name="Wiegand S."/>
            <person name="Jogler M."/>
            <person name="Boedeker C."/>
            <person name="Pinto D."/>
            <person name="Vollmers J."/>
            <person name="Rivas-Marin E."/>
            <person name="Kohn T."/>
            <person name="Peeters S.H."/>
            <person name="Heuer A."/>
            <person name="Rast P."/>
            <person name="Oberbeckmann S."/>
            <person name="Bunk B."/>
            <person name="Jeske O."/>
            <person name="Meyerdierks A."/>
            <person name="Storesund J.E."/>
            <person name="Kallscheuer N."/>
            <person name="Luecker S."/>
            <person name="Lage O.M."/>
            <person name="Pohl T."/>
            <person name="Merkel B.J."/>
            <person name="Hornburger P."/>
            <person name="Mueller R.-W."/>
            <person name="Bruemmer F."/>
            <person name="Labrenz M."/>
            <person name="Spormann A.M."/>
            <person name="Op Den Camp H."/>
            <person name="Overmann J."/>
            <person name="Amann R."/>
            <person name="Jetten M.S.M."/>
            <person name="Mascher T."/>
            <person name="Medema M.H."/>
            <person name="Devos D.P."/>
            <person name="Kaster A.-K."/>
            <person name="Ovreas L."/>
            <person name="Rohde M."/>
            <person name="Galperin M.Y."/>
            <person name="Jogler C."/>
        </authorList>
    </citation>
    <scope>NUCLEOTIDE SEQUENCE [LARGE SCALE GENOMIC DNA]</scope>
    <source>
        <strain evidence="1 2">CA85</strain>
    </source>
</reference>
<accession>A0A5C5XP61</accession>